<keyword evidence="4 6" id="KW-0720">Serine protease</keyword>
<dbReference type="InterPro" id="IPR050430">
    <property type="entry name" value="Peptidase_S1"/>
</dbReference>
<name>A0ABM1E759_PRICU</name>
<evidence type="ECO:0000256" key="5">
    <source>
        <dbReference type="ARBA" id="ARBA00023157"/>
    </source>
</evidence>
<evidence type="ECO:0000256" key="4">
    <source>
        <dbReference type="ARBA" id="ARBA00022825"/>
    </source>
</evidence>
<evidence type="ECO:0000256" key="1">
    <source>
        <dbReference type="ARBA" id="ARBA00007664"/>
    </source>
</evidence>
<dbReference type="RefSeq" id="XP_014668030.1">
    <property type="nucleotide sequence ID" value="XM_014812544.1"/>
</dbReference>
<dbReference type="Proteomes" id="UP000695022">
    <property type="component" value="Unplaced"/>
</dbReference>
<dbReference type="SUPFAM" id="SSF50494">
    <property type="entry name" value="Trypsin-like serine proteases"/>
    <property type="match status" value="1"/>
</dbReference>
<dbReference type="InterPro" id="IPR009003">
    <property type="entry name" value="Peptidase_S1_PA"/>
</dbReference>
<reference evidence="9" key="1">
    <citation type="submission" date="2025-08" db="UniProtKB">
        <authorList>
            <consortium name="RefSeq"/>
        </authorList>
    </citation>
    <scope>IDENTIFICATION</scope>
</reference>
<evidence type="ECO:0000256" key="6">
    <source>
        <dbReference type="RuleBase" id="RU363034"/>
    </source>
</evidence>
<accession>A0ABM1E759</accession>
<dbReference type="InterPro" id="IPR033116">
    <property type="entry name" value="TRYPSIN_SER"/>
</dbReference>
<keyword evidence="3 6" id="KW-0378">Hydrolase</keyword>
<organism evidence="8 9">
    <name type="scientific">Priapulus caudatus</name>
    <name type="common">Priapulid worm</name>
    <dbReference type="NCBI Taxonomy" id="37621"/>
    <lineage>
        <taxon>Eukaryota</taxon>
        <taxon>Metazoa</taxon>
        <taxon>Ecdysozoa</taxon>
        <taxon>Scalidophora</taxon>
        <taxon>Priapulida</taxon>
        <taxon>Priapulimorpha</taxon>
        <taxon>Priapulimorphida</taxon>
        <taxon>Priapulidae</taxon>
        <taxon>Priapulus</taxon>
    </lineage>
</organism>
<dbReference type="InterPro" id="IPR018114">
    <property type="entry name" value="TRYPSIN_HIS"/>
</dbReference>
<dbReference type="PROSITE" id="PS00135">
    <property type="entry name" value="TRYPSIN_SER"/>
    <property type="match status" value="1"/>
</dbReference>
<proteinExistence type="inferred from homology"/>
<dbReference type="GeneID" id="106809463"/>
<dbReference type="CDD" id="cd00190">
    <property type="entry name" value="Tryp_SPc"/>
    <property type="match status" value="1"/>
</dbReference>
<evidence type="ECO:0000259" key="7">
    <source>
        <dbReference type="PROSITE" id="PS50240"/>
    </source>
</evidence>
<dbReference type="InterPro" id="IPR043504">
    <property type="entry name" value="Peptidase_S1_PA_chymotrypsin"/>
</dbReference>
<dbReference type="InterPro" id="IPR001254">
    <property type="entry name" value="Trypsin_dom"/>
</dbReference>
<comment type="similarity">
    <text evidence="1">Belongs to the peptidase S1 family.</text>
</comment>
<dbReference type="PANTHER" id="PTHR24276:SF98">
    <property type="entry name" value="FI18310P1-RELATED"/>
    <property type="match status" value="1"/>
</dbReference>
<protein>
    <submittedName>
        <fullName evidence="9">Vitamin K-dependent protein C-like</fullName>
    </submittedName>
</protein>
<feature type="domain" description="Peptidase S1" evidence="7">
    <location>
        <begin position="1"/>
        <end position="205"/>
    </location>
</feature>
<dbReference type="PANTHER" id="PTHR24276">
    <property type="entry name" value="POLYSERASE-RELATED"/>
    <property type="match status" value="1"/>
</dbReference>
<dbReference type="PRINTS" id="PR00722">
    <property type="entry name" value="CHYMOTRYPSIN"/>
</dbReference>
<dbReference type="Gene3D" id="2.40.10.10">
    <property type="entry name" value="Trypsin-like serine proteases"/>
    <property type="match status" value="1"/>
</dbReference>
<dbReference type="PROSITE" id="PS00134">
    <property type="entry name" value="TRYPSIN_HIS"/>
    <property type="match status" value="1"/>
</dbReference>
<evidence type="ECO:0000313" key="9">
    <source>
        <dbReference type="RefSeq" id="XP_014668030.1"/>
    </source>
</evidence>
<keyword evidence="8" id="KW-1185">Reference proteome</keyword>
<sequence length="211" mass="22729">MFILTAAHCVQGFEDVPDFFTVRLGSSAYETSTVSLVERIIVHPRYSSATFQNDVALLQLMAPVTYTDSIKPAVLAPITINTGKRAEAAEYAGMEATVSGWGRTDVKATADVLQKIDLTMLSNDDCRDYYSRNSIKSSMLCAGRLTDDVYSGPCYGDSGGPMVTSLSGLPVQVGIVSWGEGCLRPYPSVFTRVSSFREWISAAIVDALVAG</sequence>
<evidence type="ECO:0000256" key="3">
    <source>
        <dbReference type="ARBA" id="ARBA00022801"/>
    </source>
</evidence>
<evidence type="ECO:0000313" key="8">
    <source>
        <dbReference type="Proteomes" id="UP000695022"/>
    </source>
</evidence>
<evidence type="ECO:0000256" key="2">
    <source>
        <dbReference type="ARBA" id="ARBA00022670"/>
    </source>
</evidence>
<keyword evidence="2 6" id="KW-0645">Protease</keyword>
<dbReference type="PROSITE" id="PS50240">
    <property type="entry name" value="TRYPSIN_DOM"/>
    <property type="match status" value="1"/>
</dbReference>
<keyword evidence="5" id="KW-1015">Disulfide bond</keyword>
<dbReference type="SMART" id="SM00020">
    <property type="entry name" value="Tryp_SPc"/>
    <property type="match status" value="1"/>
</dbReference>
<dbReference type="Pfam" id="PF00089">
    <property type="entry name" value="Trypsin"/>
    <property type="match status" value="1"/>
</dbReference>
<gene>
    <name evidence="9" type="primary">LOC106809463</name>
</gene>
<dbReference type="InterPro" id="IPR001314">
    <property type="entry name" value="Peptidase_S1A"/>
</dbReference>